<reference evidence="1" key="1">
    <citation type="journal article" date="2014" name="Front. Microbiol.">
        <title>High frequency of phylogenetically diverse reductive dehalogenase-homologous genes in deep subseafloor sedimentary metagenomes.</title>
        <authorList>
            <person name="Kawai M."/>
            <person name="Futagami T."/>
            <person name="Toyoda A."/>
            <person name="Takaki Y."/>
            <person name="Nishi S."/>
            <person name="Hori S."/>
            <person name="Arai W."/>
            <person name="Tsubouchi T."/>
            <person name="Morono Y."/>
            <person name="Uchiyama I."/>
            <person name="Ito T."/>
            <person name="Fujiyama A."/>
            <person name="Inagaki F."/>
            <person name="Takami H."/>
        </authorList>
    </citation>
    <scope>NUCLEOTIDE SEQUENCE</scope>
    <source>
        <strain evidence="1">Expedition CK06-06</strain>
    </source>
</reference>
<comment type="caution">
    <text evidence="1">The sequence shown here is derived from an EMBL/GenBank/DDBJ whole genome shotgun (WGS) entry which is preliminary data.</text>
</comment>
<evidence type="ECO:0000313" key="1">
    <source>
        <dbReference type="EMBL" id="GAI41394.1"/>
    </source>
</evidence>
<organism evidence="1">
    <name type="scientific">marine sediment metagenome</name>
    <dbReference type="NCBI Taxonomy" id="412755"/>
    <lineage>
        <taxon>unclassified sequences</taxon>
        <taxon>metagenomes</taxon>
        <taxon>ecological metagenomes</taxon>
    </lineage>
</organism>
<sequence>MNPHTFKENPKPVVNKVLGYFLSKYAFVNTF</sequence>
<feature type="non-terminal residue" evidence="1">
    <location>
        <position position="31"/>
    </location>
</feature>
<protein>
    <submittedName>
        <fullName evidence="1">Uncharacterized protein</fullName>
    </submittedName>
</protein>
<gene>
    <name evidence="1" type="ORF">S06H3_42774</name>
</gene>
<proteinExistence type="predicted"/>
<dbReference type="AlphaFoldDB" id="X1QDP1"/>
<dbReference type="EMBL" id="BARV01026478">
    <property type="protein sequence ID" value="GAI41394.1"/>
    <property type="molecule type" value="Genomic_DNA"/>
</dbReference>
<name>X1QDP1_9ZZZZ</name>
<accession>X1QDP1</accession>